<reference evidence="12" key="1">
    <citation type="submission" date="2023-07" db="EMBL/GenBank/DDBJ databases">
        <title>Chromosome-level genome assembly of Artemia franciscana.</title>
        <authorList>
            <person name="Jo E."/>
        </authorList>
    </citation>
    <scope>NUCLEOTIDE SEQUENCE</scope>
    <source>
        <tissue evidence="12">Whole body</tissue>
    </source>
</reference>
<dbReference type="GO" id="GO:0008270">
    <property type="term" value="F:zinc ion binding"/>
    <property type="evidence" value="ECO:0007669"/>
    <property type="project" value="UniProtKB-KW"/>
</dbReference>
<evidence type="ECO:0000313" key="12">
    <source>
        <dbReference type="EMBL" id="KAK2710510.1"/>
    </source>
</evidence>
<evidence type="ECO:0000256" key="10">
    <source>
        <dbReference type="PROSITE-ProRule" id="PRU00472"/>
    </source>
</evidence>
<comment type="function">
    <text evidence="7">Core component of RNA polymerase I (Pol I), a DNA-dependent RNA polymerase which synthesizes ribosomal RNA precursors using the four ribonucleoside triphosphates as substrates. Can mediate Pol I proofreading of the nascent RNA transcript. Anchors into the Pol I active site to monitor transcription fidelity and cleave mis-incorporated 5'-ribonucleotides.</text>
</comment>
<feature type="binding site" evidence="9">
    <location>
        <position position="77"/>
    </location>
    <ligand>
        <name>Zn(2+)</name>
        <dbReference type="ChEBI" id="CHEBI:29105"/>
        <label>2</label>
    </ligand>
</feature>
<evidence type="ECO:0000256" key="3">
    <source>
        <dbReference type="ARBA" id="ARBA00022723"/>
    </source>
</evidence>
<dbReference type="EMBL" id="JAVRJZ010000016">
    <property type="protein sequence ID" value="KAK2710510.1"/>
    <property type="molecule type" value="Genomic_DNA"/>
</dbReference>
<comment type="function">
    <text evidence="8">DNA-dependent RNA polymerase catalyzes the transcription of DNA into RNA using the four ribonucleoside triphosphates as substrates.</text>
</comment>
<feature type="binding site" evidence="9">
    <location>
        <position position="102"/>
    </location>
    <ligand>
        <name>Zn(2+)</name>
        <dbReference type="ChEBI" id="CHEBI:29105"/>
        <label>2</label>
    </ligand>
</feature>
<comment type="similarity">
    <text evidence="8">Belongs to the archaeal rpoM/eukaryotic RPA12/RPB9/RPC11 RNA polymerase family.</text>
</comment>
<dbReference type="SMART" id="SM00440">
    <property type="entry name" value="ZnF_C2C2"/>
    <property type="match status" value="1"/>
</dbReference>
<feature type="binding site" evidence="9">
    <location>
        <position position="31"/>
    </location>
    <ligand>
        <name>Zn(2+)</name>
        <dbReference type="ChEBI" id="CHEBI:29105"/>
        <label>1</label>
    </ligand>
</feature>
<keyword evidence="13" id="KW-1185">Reference proteome</keyword>
<keyword evidence="2 8" id="KW-0240">DNA-directed RNA polymerase</keyword>
<comment type="caution">
    <text evidence="12">The sequence shown here is derived from an EMBL/GenBank/DDBJ whole genome shotgun (WGS) entry which is preliminary data.</text>
</comment>
<sequence>MNYEQFFDDNFCNNEICGAALTTPLSSCRFCGAIRELPKESVALPRLEIPVKRRSFKIQVSKSQQQGQEIDHKCPKCGYTKLNYQAQQTRSADEGQTVIYTCLKCSHKFSEN</sequence>
<gene>
    <name evidence="12" type="ORF">QYM36_011890</name>
</gene>
<accession>A0AA88HJI3</accession>
<dbReference type="Proteomes" id="UP001187531">
    <property type="component" value="Unassembled WGS sequence"/>
</dbReference>
<proteinExistence type="inferred from homology"/>
<dbReference type="SUPFAM" id="SSF57783">
    <property type="entry name" value="Zinc beta-ribbon"/>
    <property type="match status" value="1"/>
</dbReference>
<name>A0AA88HJI3_ARTSF</name>
<dbReference type="PROSITE" id="PS00466">
    <property type="entry name" value="ZF_TFIIS_1"/>
    <property type="match status" value="1"/>
</dbReference>
<evidence type="ECO:0000256" key="7">
    <source>
        <dbReference type="ARBA" id="ARBA00044497"/>
    </source>
</evidence>
<evidence type="ECO:0000256" key="4">
    <source>
        <dbReference type="ARBA" id="ARBA00022771"/>
    </source>
</evidence>
<evidence type="ECO:0000256" key="5">
    <source>
        <dbReference type="ARBA" id="ARBA00022833"/>
    </source>
</evidence>
<dbReference type="PANTHER" id="PTHR11239">
    <property type="entry name" value="DNA-DIRECTED RNA POLYMERASE"/>
    <property type="match status" value="1"/>
</dbReference>
<protein>
    <recommendedName>
        <fullName evidence="8">DNA-directed RNA polymerase subunit</fullName>
    </recommendedName>
</protein>
<keyword evidence="8" id="KW-0804">Transcription</keyword>
<comment type="subcellular location">
    <subcellularLocation>
        <location evidence="1">Nucleus</location>
        <location evidence="1">Nucleolus</location>
    </subcellularLocation>
</comment>
<feature type="binding site" evidence="9">
    <location>
        <position position="105"/>
    </location>
    <ligand>
        <name>Zn(2+)</name>
        <dbReference type="ChEBI" id="CHEBI:29105"/>
        <label>2</label>
    </ligand>
</feature>
<dbReference type="GO" id="GO:0003676">
    <property type="term" value="F:nucleic acid binding"/>
    <property type="evidence" value="ECO:0007669"/>
    <property type="project" value="InterPro"/>
</dbReference>
<dbReference type="GO" id="GO:0006363">
    <property type="term" value="P:termination of RNA polymerase I transcription"/>
    <property type="evidence" value="ECO:0007669"/>
    <property type="project" value="TreeGrafter"/>
</dbReference>
<feature type="binding site" evidence="9">
    <location>
        <position position="74"/>
    </location>
    <ligand>
        <name>Zn(2+)</name>
        <dbReference type="ChEBI" id="CHEBI:29105"/>
        <label>2</label>
    </ligand>
</feature>
<keyword evidence="3 9" id="KW-0479">Metal-binding</keyword>
<evidence type="ECO:0000256" key="2">
    <source>
        <dbReference type="ARBA" id="ARBA00022478"/>
    </source>
</evidence>
<dbReference type="PANTHER" id="PTHR11239:SF14">
    <property type="entry name" value="DNA-DIRECTED RNA POLYMERASE I SUBUNIT RPA12"/>
    <property type="match status" value="1"/>
</dbReference>
<feature type="binding site" evidence="9">
    <location>
        <position position="12"/>
    </location>
    <ligand>
        <name>Zn(2+)</name>
        <dbReference type="ChEBI" id="CHEBI:29105"/>
        <label>1</label>
    </ligand>
</feature>
<dbReference type="Pfam" id="PF01096">
    <property type="entry name" value="Zn_ribbon_TFIIS"/>
    <property type="match status" value="1"/>
</dbReference>
<dbReference type="CDD" id="cd10507">
    <property type="entry name" value="Zn-ribbon_RPA12"/>
    <property type="match status" value="1"/>
</dbReference>
<evidence type="ECO:0000313" key="13">
    <source>
        <dbReference type="Proteomes" id="UP001187531"/>
    </source>
</evidence>
<evidence type="ECO:0000256" key="9">
    <source>
        <dbReference type="PIRSR" id="PIRSR005586-1"/>
    </source>
</evidence>
<feature type="domain" description="TFIIS-type" evidence="11">
    <location>
        <begin position="70"/>
        <end position="110"/>
    </location>
</feature>
<dbReference type="PIRSF" id="PIRSF005586">
    <property type="entry name" value="RNApol_RpoM"/>
    <property type="match status" value="1"/>
</dbReference>
<evidence type="ECO:0000256" key="1">
    <source>
        <dbReference type="ARBA" id="ARBA00004604"/>
    </source>
</evidence>
<dbReference type="PROSITE" id="PS51133">
    <property type="entry name" value="ZF_TFIIS_2"/>
    <property type="match status" value="1"/>
</dbReference>
<dbReference type="Gene3D" id="2.20.25.10">
    <property type="match status" value="1"/>
</dbReference>
<evidence type="ECO:0000256" key="8">
    <source>
        <dbReference type="PIRNR" id="PIRNR005586"/>
    </source>
</evidence>
<keyword evidence="5 9" id="KW-0862">Zinc</keyword>
<keyword evidence="6 8" id="KW-0539">Nucleus</keyword>
<organism evidence="12 13">
    <name type="scientific">Artemia franciscana</name>
    <name type="common">Brine shrimp</name>
    <name type="synonym">Artemia sanfranciscana</name>
    <dbReference type="NCBI Taxonomy" id="6661"/>
    <lineage>
        <taxon>Eukaryota</taxon>
        <taxon>Metazoa</taxon>
        <taxon>Ecdysozoa</taxon>
        <taxon>Arthropoda</taxon>
        <taxon>Crustacea</taxon>
        <taxon>Branchiopoda</taxon>
        <taxon>Anostraca</taxon>
        <taxon>Artemiidae</taxon>
        <taxon>Artemia</taxon>
    </lineage>
</organism>
<dbReference type="GO" id="GO:0003899">
    <property type="term" value="F:DNA-directed RNA polymerase activity"/>
    <property type="evidence" value="ECO:0007669"/>
    <property type="project" value="InterPro"/>
</dbReference>
<evidence type="ECO:0000256" key="6">
    <source>
        <dbReference type="ARBA" id="ARBA00023242"/>
    </source>
</evidence>
<dbReference type="InterPro" id="IPR012164">
    <property type="entry name" value="Rpa12/Rpb9/Rpc10/TFS"/>
</dbReference>
<dbReference type="InterPro" id="IPR034004">
    <property type="entry name" value="Zn_ribbon_RPA12_C"/>
</dbReference>
<dbReference type="GO" id="GO:0005736">
    <property type="term" value="C:RNA polymerase I complex"/>
    <property type="evidence" value="ECO:0007669"/>
    <property type="project" value="TreeGrafter"/>
</dbReference>
<dbReference type="AlphaFoldDB" id="A0AA88HJI3"/>
<evidence type="ECO:0000259" key="11">
    <source>
        <dbReference type="PROSITE" id="PS51133"/>
    </source>
</evidence>
<dbReference type="InterPro" id="IPR001222">
    <property type="entry name" value="Znf_TFIIS"/>
</dbReference>
<feature type="binding site" evidence="9">
    <location>
        <position position="28"/>
    </location>
    <ligand>
        <name>Zn(2+)</name>
        <dbReference type="ChEBI" id="CHEBI:29105"/>
        <label>1</label>
    </ligand>
</feature>
<keyword evidence="4 10" id="KW-0863">Zinc-finger</keyword>